<accession>A0A317MZM7</accession>
<dbReference type="EMBL" id="QGTJ01000002">
    <property type="protein sequence ID" value="PWV64742.1"/>
    <property type="molecule type" value="Genomic_DNA"/>
</dbReference>
<protein>
    <submittedName>
        <fullName evidence="2">Chemoreceptor zinc-binding protein</fullName>
    </submittedName>
</protein>
<organism evidence="2 3">
    <name type="scientific">Plasticicumulans acidivorans</name>
    <dbReference type="NCBI Taxonomy" id="886464"/>
    <lineage>
        <taxon>Bacteria</taxon>
        <taxon>Pseudomonadati</taxon>
        <taxon>Pseudomonadota</taxon>
        <taxon>Gammaproteobacteria</taxon>
        <taxon>Candidatus Competibacteraceae</taxon>
        <taxon>Plasticicumulans</taxon>
    </lineage>
</organism>
<name>A0A317MZM7_9GAMM</name>
<sequence length="116" mass="13123">MSAFFFQRINDHIQYLNRLQRALDKAEDFTCSTCHECKLGIWFDQEGKDEVTACGMDPQALAEPHTAFHDACFRALECRHAGDAAGERAAITEMYKHSNTLINLLMELDKAGQAKK</sequence>
<dbReference type="Gene3D" id="1.20.120.30">
    <property type="entry name" value="Aspartate receptor, ligand-binding domain"/>
    <property type="match status" value="1"/>
</dbReference>
<keyword evidence="3" id="KW-1185">Reference proteome</keyword>
<dbReference type="RefSeq" id="WP_110017372.1">
    <property type="nucleotide sequence ID" value="NZ_QGTJ01000002.1"/>
</dbReference>
<proteinExistence type="predicted"/>
<keyword evidence="2" id="KW-0675">Receptor</keyword>
<dbReference type="InterPro" id="IPR025991">
    <property type="entry name" value="Chemoreceptor_zinc-bind_dom"/>
</dbReference>
<dbReference type="Pfam" id="PF13682">
    <property type="entry name" value="CZB"/>
    <property type="match status" value="1"/>
</dbReference>
<feature type="domain" description="Chemoreceptor zinc-binding" evidence="1">
    <location>
        <begin position="12"/>
        <end position="73"/>
    </location>
</feature>
<evidence type="ECO:0000313" key="3">
    <source>
        <dbReference type="Proteomes" id="UP000246569"/>
    </source>
</evidence>
<evidence type="ECO:0000313" key="2">
    <source>
        <dbReference type="EMBL" id="PWV64742.1"/>
    </source>
</evidence>
<reference evidence="2 3" key="1">
    <citation type="submission" date="2018-05" db="EMBL/GenBank/DDBJ databases">
        <title>Genomic Encyclopedia of Type Strains, Phase IV (KMG-IV): sequencing the most valuable type-strain genomes for metagenomic binning, comparative biology and taxonomic classification.</title>
        <authorList>
            <person name="Goeker M."/>
        </authorList>
    </citation>
    <scope>NUCLEOTIDE SEQUENCE [LARGE SCALE GENOMIC DNA]</scope>
    <source>
        <strain evidence="2 3">DSM 23606</strain>
    </source>
</reference>
<gene>
    <name evidence="2" type="ORF">C7443_102395</name>
</gene>
<comment type="caution">
    <text evidence="2">The sequence shown here is derived from an EMBL/GenBank/DDBJ whole genome shotgun (WGS) entry which is preliminary data.</text>
</comment>
<dbReference type="Proteomes" id="UP000246569">
    <property type="component" value="Unassembled WGS sequence"/>
</dbReference>
<dbReference type="OrthoDB" id="9808588at2"/>
<dbReference type="AlphaFoldDB" id="A0A317MZM7"/>
<evidence type="ECO:0000259" key="1">
    <source>
        <dbReference type="Pfam" id="PF13682"/>
    </source>
</evidence>